<dbReference type="Proteomes" id="UP001297272">
    <property type="component" value="Unassembled WGS sequence"/>
</dbReference>
<sequence>MLEATYSTKHGSPEKPLRIGEILIECYVLDDGRRVLLYSDIQRAIGLAEGGSMVAGKTRLEHFVSGSRLARVVSTQVRDLLAKPIRFRKPVTGHIAYGVEAQALPAICEAVVSAARLGILQEQQLFIAHQCEVILSGLTVVGIVALVDETTGFQKVREEGELRRILEAYVRAEHRPWLKSVPNDFFKELFRVYGWKYTSGSRGPRYAGKLVRQLIYKHLPKPVLPALDQRNPADSNWQRKQRHHQLLTDGIGLEHFKAQLVGVMALLRASSSKAEFLRLYNRAYGAQTELDL</sequence>
<dbReference type="RefSeq" id="WP_213984079.1">
    <property type="nucleotide sequence ID" value="NZ_JAFMNX010000001.1"/>
</dbReference>
<accession>A0ABS5RU50</accession>
<protein>
    <submittedName>
        <fullName evidence="2">P63C domain-containing protein</fullName>
    </submittedName>
</protein>
<dbReference type="InterPro" id="IPR018874">
    <property type="entry name" value="Phage_Mx8_p63_C"/>
</dbReference>
<keyword evidence="3" id="KW-1185">Reference proteome</keyword>
<feature type="domain" description="Bacteriophage Mx8 p63 C-terminal" evidence="1">
    <location>
        <begin position="165"/>
        <end position="255"/>
    </location>
</feature>
<name>A0ABS5RU50_9HYPH</name>
<gene>
    <name evidence="2" type="ORF">JYU29_07715</name>
</gene>
<evidence type="ECO:0000313" key="3">
    <source>
        <dbReference type="Proteomes" id="UP001297272"/>
    </source>
</evidence>
<evidence type="ECO:0000313" key="2">
    <source>
        <dbReference type="EMBL" id="MBS9720570.1"/>
    </source>
</evidence>
<reference evidence="2 3" key="1">
    <citation type="submission" date="2021-03" db="EMBL/GenBank/DDBJ databases">
        <title>Tianweitania aestuarii sp. nov., isolated from a tidal flat.</title>
        <authorList>
            <person name="Park S."/>
            <person name="Yoon J.-H."/>
        </authorList>
    </citation>
    <scope>NUCLEOTIDE SEQUENCE [LARGE SCALE GENOMIC DNA]</scope>
    <source>
        <strain evidence="2 3">BSSL-BM11</strain>
    </source>
</reference>
<dbReference type="EMBL" id="JAFMNX010000001">
    <property type="protein sequence ID" value="MBS9720570.1"/>
    <property type="molecule type" value="Genomic_DNA"/>
</dbReference>
<proteinExistence type="predicted"/>
<evidence type="ECO:0000259" key="1">
    <source>
        <dbReference type="Pfam" id="PF10546"/>
    </source>
</evidence>
<dbReference type="Pfam" id="PF10546">
    <property type="entry name" value="P63C"/>
    <property type="match status" value="1"/>
</dbReference>
<comment type="caution">
    <text evidence="2">The sequence shown here is derived from an EMBL/GenBank/DDBJ whole genome shotgun (WGS) entry which is preliminary data.</text>
</comment>
<organism evidence="2 3">
    <name type="scientific">Tianweitania aestuarii</name>
    <dbReference type="NCBI Taxonomy" id="2814886"/>
    <lineage>
        <taxon>Bacteria</taxon>
        <taxon>Pseudomonadati</taxon>
        <taxon>Pseudomonadota</taxon>
        <taxon>Alphaproteobacteria</taxon>
        <taxon>Hyphomicrobiales</taxon>
        <taxon>Phyllobacteriaceae</taxon>
        <taxon>Tianweitania</taxon>
    </lineage>
</organism>